<organism evidence="1 2">
    <name type="scientific">Mammaliicoccus sciuri</name>
    <name type="common">Staphylococcus sciuri</name>
    <dbReference type="NCBI Taxonomy" id="1296"/>
    <lineage>
        <taxon>Bacteria</taxon>
        <taxon>Bacillati</taxon>
        <taxon>Bacillota</taxon>
        <taxon>Bacilli</taxon>
        <taxon>Bacillales</taxon>
        <taxon>Staphylococcaceae</taxon>
        <taxon>Mammaliicoccus</taxon>
    </lineage>
</organism>
<dbReference type="RefSeq" id="WP_088592701.1">
    <property type="nucleotide sequence ID" value="NZ_CP022046.2"/>
</dbReference>
<name>A0AAI8DJC4_MAMSC</name>
<protein>
    <submittedName>
        <fullName evidence="1">DNA phosphorothioation-dependent restriction protein DptG</fullName>
    </submittedName>
</protein>
<sequence>MDTGSQKLIKTLQLDKGKASFKRNFNYKLFPFFTRASERARFNNGFTPVLGALSRHSLGLKSEYIPEDYNINLIFDNVDSFDNLQEDEKNNALKRIFAFDQISSIKHPYILNYYPLSSTQDRRGEIDIALYLCEIFDLKNNDTWHKFVGDKHASNLVEKILLESIADIPEKKEKNQFTEILNELFHEKTEDLEFLLKHKDFALSNLDKFFAFYYFQYILQTSLNLDHILNLKNGTKLYPLYFTLETEKLTSTRLTNSKGFNMIKDINKSLLANENLLGYLNILLNNINQDEKFYNFTDIFNLDVYKQDELNYELNNFLLKYQEVFKKSESSKDSLEGKLLLFKKWLSEDLAVETVSRYPLSINEIGNLFFLKNRGSLGKTLTLKIDVLVLLTAIVVKDEKMLIKDVFVEFEKRGVFLDRYTKNEILNFYEKMNILDKKSDSGEVKYVKPVL</sequence>
<dbReference type="InterPro" id="IPR017645">
    <property type="entry name" value="Dnd_assoc_1"/>
</dbReference>
<dbReference type="AlphaFoldDB" id="A0AAI8DJC4"/>
<dbReference type="EMBL" id="CP022046">
    <property type="protein sequence ID" value="ASE35534.1"/>
    <property type="molecule type" value="Genomic_DNA"/>
</dbReference>
<dbReference type="KEGG" id="sscu:CEP64_13395"/>
<evidence type="ECO:0000313" key="1">
    <source>
        <dbReference type="EMBL" id="ASE35534.1"/>
    </source>
</evidence>
<dbReference type="Proteomes" id="UP000197058">
    <property type="component" value="Chromosome"/>
</dbReference>
<gene>
    <name evidence="1" type="primary">dptG</name>
    <name evidence="1" type="ORF">CEP64_13395</name>
</gene>
<dbReference type="REBASE" id="208825">
    <property type="entry name" value="Ssc285DptGP"/>
</dbReference>
<evidence type="ECO:0000313" key="2">
    <source>
        <dbReference type="Proteomes" id="UP000197058"/>
    </source>
</evidence>
<proteinExistence type="predicted"/>
<reference evidence="2" key="1">
    <citation type="submission" date="2017-06" db="EMBL/GenBank/DDBJ databases">
        <title>FDA dAtabase for Regulatory Grade micrObial Sequences (FDA-ARGOS): Supporting development and validation of Infectious Disease Dx tests.</title>
        <authorList>
            <person name="Goldberg B."/>
            <person name="Campos J."/>
            <person name="Tallon L."/>
            <person name="Sadzewicz L."/>
            <person name="Sengamalay N."/>
            <person name="Ott S."/>
            <person name="Godinez A."/>
            <person name="Nagaraj S."/>
            <person name="Vavikolanu K."/>
            <person name="Nadendla S."/>
            <person name="George J."/>
            <person name="Geyer C."/>
            <person name="Sichtig H."/>
        </authorList>
    </citation>
    <scope>NUCLEOTIDE SEQUENCE [LARGE SCALE GENOMIC DNA]</scope>
    <source>
        <strain evidence="2">FDAARGOS_285</strain>
    </source>
</reference>
<accession>A0AAI8DJC4</accession>
<dbReference type="NCBIfam" id="TIGR03236">
    <property type="entry name" value="dnd_assoc_1"/>
    <property type="match status" value="1"/>
</dbReference>